<dbReference type="OrthoDB" id="9779263at2"/>
<reference evidence="3 4" key="1">
    <citation type="submission" date="2017-01" db="EMBL/GenBank/DDBJ databases">
        <title>Complete genome sequence of esterase-producing bacterium Croceicoccus marinus E4A9.</title>
        <authorList>
            <person name="Wu Y.-H."/>
            <person name="Cheng H."/>
            <person name="Xu L."/>
            <person name="Huo Y.-Y."/>
            <person name="Wang C.-S."/>
            <person name="Xu X.-W."/>
        </authorList>
    </citation>
    <scope>NUCLEOTIDE SEQUENCE [LARGE SCALE GENOMIC DNA]</scope>
    <source>
        <strain evidence="3 4">E4A9</strain>
    </source>
</reference>
<organism evidence="3 4">
    <name type="scientific">Croceicoccus marinus</name>
    <dbReference type="NCBI Taxonomy" id="450378"/>
    <lineage>
        <taxon>Bacteria</taxon>
        <taxon>Pseudomonadati</taxon>
        <taxon>Pseudomonadota</taxon>
        <taxon>Alphaproteobacteria</taxon>
        <taxon>Sphingomonadales</taxon>
        <taxon>Erythrobacteraceae</taxon>
        <taxon>Croceicoccus</taxon>
    </lineage>
</organism>
<gene>
    <name evidence="3" type="ORF">A9D14_02740</name>
</gene>
<dbReference type="Gene3D" id="3.90.550.10">
    <property type="entry name" value="Spore Coat Polysaccharide Biosynthesis Protein SpsA, Chain A"/>
    <property type="match status" value="1"/>
</dbReference>
<dbReference type="KEGG" id="cman:A9D14_02740"/>
<dbReference type="PANTHER" id="PTHR43777">
    <property type="entry name" value="MOLYBDENUM COFACTOR CYTIDYLYLTRANSFERASE"/>
    <property type="match status" value="1"/>
</dbReference>
<keyword evidence="4" id="KW-1185">Reference proteome</keyword>
<dbReference type="STRING" id="450378.GCA_001661675_00546"/>
<evidence type="ECO:0000259" key="2">
    <source>
        <dbReference type="Pfam" id="PF12804"/>
    </source>
</evidence>
<protein>
    <recommendedName>
        <fullName evidence="2">MobA-like NTP transferase domain-containing protein</fullName>
    </recommendedName>
</protein>
<dbReference type="Proteomes" id="UP000195807">
    <property type="component" value="Chromosome"/>
</dbReference>
<dbReference type="PANTHER" id="PTHR43777:SF1">
    <property type="entry name" value="MOLYBDENUM COFACTOR CYTIDYLYLTRANSFERASE"/>
    <property type="match status" value="1"/>
</dbReference>
<feature type="domain" description="MobA-like NTP transferase" evidence="2">
    <location>
        <begin position="12"/>
        <end position="161"/>
    </location>
</feature>
<keyword evidence="1" id="KW-0460">Magnesium</keyword>
<dbReference type="GO" id="GO:0016779">
    <property type="term" value="F:nucleotidyltransferase activity"/>
    <property type="evidence" value="ECO:0007669"/>
    <property type="project" value="UniProtKB-ARBA"/>
</dbReference>
<evidence type="ECO:0000313" key="3">
    <source>
        <dbReference type="EMBL" id="ARU15295.1"/>
    </source>
</evidence>
<evidence type="ECO:0000313" key="4">
    <source>
        <dbReference type="Proteomes" id="UP000195807"/>
    </source>
</evidence>
<dbReference type="InterPro" id="IPR025877">
    <property type="entry name" value="MobA-like_NTP_Trfase"/>
</dbReference>
<evidence type="ECO:0000256" key="1">
    <source>
        <dbReference type="ARBA" id="ARBA00022842"/>
    </source>
</evidence>
<dbReference type="Pfam" id="PF12804">
    <property type="entry name" value="NTP_transf_3"/>
    <property type="match status" value="1"/>
</dbReference>
<proteinExistence type="predicted"/>
<dbReference type="InterPro" id="IPR029044">
    <property type="entry name" value="Nucleotide-diphossugar_trans"/>
</dbReference>
<name>A0A1Z1F962_9SPHN</name>
<dbReference type="SUPFAM" id="SSF53448">
    <property type="entry name" value="Nucleotide-diphospho-sugar transferases"/>
    <property type="match status" value="1"/>
</dbReference>
<accession>A0A1Z1F962</accession>
<sequence>MIEARRVFAATLAAGLARRFGGDKLSQQFGGGSVLGAALAPLDGFDWLERGVVVQAGRDVPGMRIVNPAPERGMGHSLALAARAAEEARADFLLVTLGDMPRLRAASLGRLLQACPDRDDALAALVVRGGPPGPPAVFGKSWFRQLGLEGGDTGARDVLRDPANSPVLVDLPADEAADIDTPADLRRLRND</sequence>
<dbReference type="RefSeq" id="WP_066842748.1">
    <property type="nucleotide sequence ID" value="NZ_CP019602.1"/>
</dbReference>
<dbReference type="EMBL" id="CP019602">
    <property type="protein sequence ID" value="ARU15295.1"/>
    <property type="molecule type" value="Genomic_DNA"/>
</dbReference>
<dbReference type="AlphaFoldDB" id="A0A1Z1F962"/>